<evidence type="ECO:0000313" key="2">
    <source>
        <dbReference type="EMBL" id="BAD81855.1"/>
    </source>
</evidence>
<feature type="compositionally biased region" description="Gly residues" evidence="1">
    <location>
        <begin position="31"/>
        <end position="41"/>
    </location>
</feature>
<evidence type="ECO:0000256" key="1">
    <source>
        <dbReference type="SAM" id="MobiDB-lite"/>
    </source>
</evidence>
<dbReference type="AlphaFoldDB" id="Q5N9K1"/>
<name>Q5N9K1_ORYSJ</name>
<dbReference type="Proteomes" id="UP000817658">
    <property type="component" value="Chromosome 1"/>
</dbReference>
<feature type="region of interest" description="Disordered" evidence="1">
    <location>
        <begin position="1"/>
        <end position="43"/>
    </location>
</feature>
<protein>
    <submittedName>
        <fullName evidence="2">Uncharacterized protein</fullName>
    </submittedName>
</protein>
<dbReference type="EMBL" id="AP003252">
    <property type="protein sequence ID" value="BAD81855.1"/>
    <property type="molecule type" value="Genomic_DNA"/>
</dbReference>
<proteinExistence type="predicted"/>
<reference evidence="2" key="1">
    <citation type="journal article" date="2002" name="Nature">
        <title>The genome sequence and structure of rice chromosome 1.</title>
        <authorList>
            <person name="Sasaki T."/>
            <person name="Matsumoto T."/>
            <person name="Yamamoto K."/>
            <person name="Sakata K."/>
            <person name="Baba T."/>
            <person name="Katayose Y."/>
            <person name="Wu J."/>
            <person name="Niimura Y."/>
            <person name="Cheng Z."/>
            <person name="Nagamura Y."/>
            <person name="Antonio B.A."/>
            <person name="Kanamori H."/>
            <person name="Hosokawa S."/>
            <person name="Masukawa M."/>
            <person name="Arikawa K."/>
            <person name="Chiden Y."/>
            <person name="Hayashi M."/>
            <person name="Okamoto M."/>
            <person name="Ando T."/>
            <person name="Aoki H."/>
            <person name="Arita K."/>
            <person name="Hamada M."/>
            <person name="Harada C."/>
            <person name="Hijishita S."/>
            <person name="Honda M."/>
            <person name="Ichikawa Y."/>
            <person name="Idonuma A."/>
            <person name="Iijima M."/>
            <person name="Ikeda M."/>
            <person name="Ikeno M."/>
            <person name="Itoh S."/>
            <person name="Itoh T."/>
            <person name="Itoh Y."/>
            <person name="Itoh Y."/>
            <person name="Iwabuchi A."/>
            <person name="Kamiya K."/>
            <person name="Karasawa W."/>
            <person name="Katagiri S."/>
            <person name="Kikuta A."/>
            <person name="Kobayashi N."/>
            <person name="Kono I."/>
            <person name="Machita K."/>
            <person name="Maehara T."/>
            <person name="Mizuno H."/>
            <person name="Mizubayashi T."/>
            <person name="Mukai Y."/>
            <person name="Nagasaki H."/>
            <person name="Nakashima M."/>
            <person name="Nakama Y."/>
            <person name="Nakamichi Y."/>
            <person name="Nakamura M."/>
            <person name="Namiki N."/>
            <person name="Negishi M."/>
            <person name="Ohta I."/>
            <person name="Ono N."/>
            <person name="Saji S."/>
            <person name="Sakai K."/>
            <person name="Shibata M."/>
            <person name="Shimokawa T."/>
            <person name="Shomura A."/>
            <person name="Song J."/>
            <person name="Takazaki Y."/>
            <person name="Terasawa K."/>
            <person name="Tsuji K."/>
            <person name="Waki K."/>
            <person name="Yamagata H."/>
            <person name="Yamane H."/>
            <person name="Yoshiki S."/>
            <person name="Yoshihara R."/>
            <person name="Yukawa K."/>
            <person name="Zhong H."/>
            <person name="Iwama H."/>
            <person name="Endo T."/>
            <person name="Ito H."/>
            <person name="Hahn J.H."/>
            <person name="Kim H.I."/>
            <person name="Eun M.Y."/>
            <person name="Yano M."/>
            <person name="Jiang J."/>
            <person name="Gojobori T."/>
        </authorList>
    </citation>
    <scope>NUCLEOTIDE SEQUENCE [LARGE SCALE GENOMIC DNA]</scope>
</reference>
<organism evidence="2">
    <name type="scientific">Oryza sativa subsp. japonica</name>
    <name type="common">Rice</name>
    <dbReference type="NCBI Taxonomy" id="39947"/>
    <lineage>
        <taxon>Eukaryota</taxon>
        <taxon>Viridiplantae</taxon>
        <taxon>Streptophyta</taxon>
        <taxon>Embryophyta</taxon>
        <taxon>Tracheophyta</taxon>
        <taxon>Spermatophyta</taxon>
        <taxon>Magnoliopsida</taxon>
        <taxon>Liliopsida</taxon>
        <taxon>Poales</taxon>
        <taxon>Poaceae</taxon>
        <taxon>BOP clade</taxon>
        <taxon>Oryzoideae</taxon>
        <taxon>Oryzeae</taxon>
        <taxon>Oryzinae</taxon>
        <taxon>Oryza</taxon>
        <taxon>Oryza sativa</taxon>
    </lineage>
</organism>
<accession>Q5N9K1</accession>
<sequence>MEAEGGRRWRRRRRGGPRKDEGGAGADRAVEGGGGGGGGAGAMLEAAPTRWAVSGWRWHRRGGGRRRRGMVLESGGCERECEESGRAAPVRKLHIYHPIRMASLEYYYENGLRWNTILNQSVFAKMPSRTEMPMALLPPPSHV</sequence>
<gene>
    <name evidence="2" type="primary">P0446G04.37</name>
</gene>